<dbReference type="Proteomes" id="UP000284706">
    <property type="component" value="Unassembled WGS sequence"/>
</dbReference>
<reference evidence="1 2" key="1">
    <citation type="journal article" date="2018" name="Evol. Lett.">
        <title>Horizontal gene cluster transfer increased hallucinogenic mushroom diversity.</title>
        <authorList>
            <person name="Reynolds H.T."/>
            <person name="Vijayakumar V."/>
            <person name="Gluck-Thaler E."/>
            <person name="Korotkin H.B."/>
            <person name="Matheny P.B."/>
            <person name="Slot J.C."/>
        </authorList>
    </citation>
    <scope>NUCLEOTIDE SEQUENCE [LARGE SCALE GENOMIC DNA]</scope>
    <source>
        <strain evidence="1 2">SRW20</strain>
    </source>
</reference>
<proteinExistence type="predicted"/>
<evidence type="ECO:0000313" key="2">
    <source>
        <dbReference type="Proteomes" id="UP000284706"/>
    </source>
</evidence>
<organism evidence="1 2">
    <name type="scientific">Gymnopilus dilepis</name>
    <dbReference type="NCBI Taxonomy" id="231916"/>
    <lineage>
        <taxon>Eukaryota</taxon>
        <taxon>Fungi</taxon>
        <taxon>Dikarya</taxon>
        <taxon>Basidiomycota</taxon>
        <taxon>Agaricomycotina</taxon>
        <taxon>Agaricomycetes</taxon>
        <taxon>Agaricomycetidae</taxon>
        <taxon>Agaricales</taxon>
        <taxon>Agaricineae</taxon>
        <taxon>Hymenogastraceae</taxon>
        <taxon>Gymnopilus</taxon>
    </lineage>
</organism>
<dbReference type="AlphaFoldDB" id="A0A409Y4X0"/>
<keyword evidence="2" id="KW-1185">Reference proteome</keyword>
<dbReference type="InParanoid" id="A0A409Y4X0"/>
<name>A0A409Y4X0_9AGAR</name>
<evidence type="ECO:0000313" key="1">
    <source>
        <dbReference type="EMBL" id="PPQ98084.1"/>
    </source>
</evidence>
<comment type="caution">
    <text evidence="1">The sequence shown here is derived from an EMBL/GenBank/DDBJ whole genome shotgun (WGS) entry which is preliminary data.</text>
</comment>
<gene>
    <name evidence="1" type="ORF">CVT26_003310</name>
</gene>
<sequence length="130" mass="14934">MTAKSRWIHCDLSYFKDKAWLPLEYWVSAEVWDGTLVEVEKKREIERRADGKEKCYLANSLSGVIRGIFARIWVNPMPIVISAIVLELVRYGSPSIHQSSTCGLELIEIRTKLRTLKERVKDGDVPLMKG</sequence>
<accession>A0A409Y4X0</accession>
<protein>
    <submittedName>
        <fullName evidence="1">Uncharacterized protein</fullName>
    </submittedName>
</protein>
<dbReference type="EMBL" id="NHYE01001149">
    <property type="protein sequence ID" value="PPQ98084.1"/>
    <property type="molecule type" value="Genomic_DNA"/>
</dbReference>